<dbReference type="Proteomes" id="UP001214250">
    <property type="component" value="Chromosome 1"/>
</dbReference>
<organism evidence="1 2">
    <name type="scientific">Lentisphaera profundi</name>
    <dbReference type="NCBI Taxonomy" id="1658616"/>
    <lineage>
        <taxon>Bacteria</taxon>
        <taxon>Pseudomonadati</taxon>
        <taxon>Lentisphaerota</taxon>
        <taxon>Lentisphaeria</taxon>
        <taxon>Lentisphaerales</taxon>
        <taxon>Lentisphaeraceae</taxon>
        <taxon>Lentisphaera</taxon>
    </lineage>
</organism>
<evidence type="ECO:0000313" key="2">
    <source>
        <dbReference type="Proteomes" id="UP001214250"/>
    </source>
</evidence>
<evidence type="ECO:0000313" key="1">
    <source>
        <dbReference type="EMBL" id="WDE96823.1"/>
    </source>
</evidence>
<reference evidence="1 2" key="1">
    <citation type="submission" date="2023-02" db="EMBL/GenBank/DDBJ databases">
        <title>Genome sequence of Lentisphaera profundi SAORIC-696.</title>
        <authorList>
            <person name="Kim e."/>
            <person name="Cho J.-C."/>
            <person name="Choi A."/>
            <person name="Kang I."/>
        </authorList>
    </citation>
    <scope>NUCLEOTIDE SEQUENCE [LARGE SCALE GENOMIC DNA]</scope>
    <source>
        <strain evidence="1 2">SAORIC-696</strain>
    </source>
</reference>
<accession>A0ABY7VXN0</accession>
<keyword evidence="2" id="KW-1185">Reference proteome</keyword>
<gene>
    <name evidence="1" type="ORF">PQO03_02460</name>
</gene>
<proteinExistence type="predicted"/>
<dbReference type="EMBL" id="CP117811">
    <property type="protein sequence ID" value="WDE96823.1"/>
    <property type="molecule type" value="Genomic_DNA"/>
</dbReference>
<sequence>MFLLKDKLCRVPSARMFLLFQHHGLRSMATLLKLFELKVLKSLPFDEAINPAMN</sequence>
<protein>
    <submittedName>
        <fullName evidence="1">Uncharacterized protein</fullName>
    </submittedName>
</protein>
<name>A0ABY7VXN0_9BACT</name>
<dbReference type="RefSeq" id="WP_274150888.1">
    <property type="nucleotide sequence ID" value="NZ_CP117811.1"/>
</dbReference>